<dbReference type="InterPro" id="IPR036259">
    <property type="entry name" value="MFS_trans_sf"/>
</dbReference>
<comment type="caution">
    <text evidence="7">The sequence shown here is derived from an EMBL/GenBank/DDBJ whole genome shotgun (WGS) entry which is preliminary data.</text>
</comment>
<keyword evidence="3" id="KW-0812">Transmembrane</keyword>
<evidence type="ECO:0000256" key="1">
    <source>
        <dbReference type="ARBA" id="ARBA00004141"/>
    </source>
</evidence>
<keyword evidence="8" id="KW-1185">Reference proteome</keyword>
<evidence type="ECO:0000256" key="2">
    <source>
        <dbReference type="ARBA" id="ARBA00005982"/>
    </source>
</evidence>
<dbReference type="Proteomes" id="UP001634007">
    <property type="component" value="Unassembled WGS sequence"/>
</dbReference>
<protein>
    <submittedName>
        <fullName evidence="7">Uncharacterized protein</fullName>
    </submittedName>
</protein>
<dbReference type="InterPro" id="IPR000109">
    <property type="entry name" value="POT_fam"/>
</dbReference>
<evidence type="ECO:0000256" key="3">
    <source>
        <dbReference type="ARBA" id="ARBA00022692"/>
    </source>
</evidence>
<feature type="compositionally biased region" description="Basic and acidic residues" evidence="6">
    <location>
        <begin position="112"/>
        <end position="125"/>
    </location>
</feature>
<feature type="compositionally biased region" description="Basic and acidic residues" evidence="6">
    <location>
        <begin position="137"/>
        <end position="163"/>
    </location>
</feature>
<gene>
    <name evidence="7" type="ORF">ACJRO7_031764</name>
</gene>
<keyword evidence="5" id="KW-0472">Membrane</keyword>
<organism evidence="7 8">
    <name type="scientific">Eucalyptus globulus</name>
    <name type="common">Tasmanian blue gum</name>
    <dbReference type="NCBI Taxonomy" id="34317"/>
    <lineage>
        <taxon>Eukaryota</taxon>
        <taxon>Viridiplantae</taxon>
        <taxon>Streptophyta</taxon>
        <taxon>Embryophyta</taxon>
        <taxon>Tracheophyta</taxon>
        <taxon>Spermatophyta</taxon>
        <taxon>Magnoliopsida</taxon>
        <taxon>eudicotyledons</taxon>
        <taxon>Gunneridae</taxon>
        <taxon>Pentapetalae</taxon>
        <taxon>rosids</taxon>
        <taxon>malvids</taxon>
        <taxon>Myrtales</taxon>
        <taxon>Myrtaceae</taxon>
        <taxon>Myrtoideae</taxon>
        <taxon>Eucalypteae</taxon>
        <taxon>Eucalyptus</taxon>
    </lineage>
</organism>
<comment type="similarity">
    <text evidence="2">Belongs to the major facilitator superfamily. Proton-dependent oligopeptide transporter (POT/PTR) (TC 2.A.17) family.</text>
</comment>
<evidence type="ECO:0000256" key="4">
    <source>
        <dbReference type="ARBA" id="ARBA00022989"/>
    </source>
</evidence>
<evidence type="ECO:0000313" key="8">
    <source>
        <dbReference type="Proteomes" id="UP001634007"/>
    </source>
</evidence>
<sequence length="163" mass="17335">MSLLTPAISLPGLKQPHCLEADIDNCKKPSTLQLAVFCGAPYVLAVGTGGTKPNISMIGPDQFDNLGPREKAHKYSFKWLMFSIFMGTLLANTALYIQDTVLGPLVRAPGPRARDLDSGLPRRDPFLLPSGACGQPAHEDGAGHRGPREEVEGAGPERSEGAS</sequence>
<dbReference type="Gene3D" id="1.20.1250.20">
    <property type="entry name" value="MFS general substrate transporter like domains"/>
    <property type="match status" value="1"/>
</dbReference>
<dbReference type="AlphaFoldDB" id="A0ABD3JRG3"/>
<name>A0ABD3JRG3_EUCGL</name>
<dbReference type="GO" id="GO:0016020">
    <property type="term" value="C:membrane"/>
    <property type="evidence" value="ECO:0007669"/>
    <property type="project" value="UniProtKB-SubCell"/>
</dbReference>
<proteinExistence type="inferred from homology"/>
<dbReference type="EMBL" id="JBJKBG010000008">
    <property type="protein sequence ID" value="KAL3726911.1"/>
    <property type="molecule type" value="Genomic_DNA"/>
</dbReference>
<feature type="region of interest" description="Disordered" evidence="6">
    <location>
        <begin position="110"/>
        <end position="163"/>
    </location>
</feature>
<dbReference type="Pfam" id="PF00854">
    <property type="entry name" value="PTR2"/>
    <property type="match status" value="1"/>
</dbReference>
<accession>A0ABD3JRG3</accession>
<evidence type="ECO:0000313" key="7">
    <source>
        <dbReference type="EMBL" id="KAL3726911.1"/>
    </source>
</evidence>
<comment type="subcellular location">
    <subcellularLocation>
        <location evidence="1">Membrane</location>
        <topology evidence="1">Multi-pass membrane protein</topology>
    </subcellularLocation>
</comment>
<evidence type="ECO:0000256" key="6">
    <source>
        <dbReference type="SAM" id="MobiDB-lite"/>
    </source>
</evidence>
<evidence type="ECO:0000256" key="5">
    <source>
        <dbReference type="ARBA" id="ARBA00023136"/>
    </source>
</evidence>
<dbReference type="PANTHER" id="PTHR11654">
    <property type="entry name" value="OLIGOPEPTIDE TRANSPORTER-RELATED"/>
    <property type="match status" value="1"/>
</dbReference>
<reference evidence="7 8" key="1">
    <citation type="submission" date="2024-11" db="EMBL/GenBank/DDBJ databases">
        <title>Chromosome-level genome assembly of Eucalyptus globulus Labill. provides insights into its genome evolution.</title>
        <authorList>
            <person name="Li X."/>
        </authorList>
    </citation>
    <scope>NUCLEOTIDE SEQUENCE [LARGE SCALE GENOMIC DNA]</scope>
    <source>
        <strain evidence="7">CL2024</strain>
        <tissue evidence="7">Fresh tender leaves</tissue>
    </source>
</reference>
<keyword evidence="4" id="KW-1133">Transmembrane helix</keyword>